<protein>
    <recommendedName>
        <fullName evidence="4">PilZ domain-containing protein</fullName>
    </recommendedName>
</protein>
<keyword evidence="1" id="KW-0175">Coiled coil</keyword>
<dbReference type="RefSeq" id="WP_111729040.1">
    <property type="nucleotide sequence ID" value="NZ_QHKO01000002.1"/>
</dbReference>
<dbReference type="Proteomes" id="UP000249169">
    <property type="component" value="Unassembled WGS sequence"/>
</dbReference>
<reference evidence="2 3" key="1">
    <citation type="submission" date="2018-05" db="EMBL/GenBank/DDBJ databases">
        <title>Lujinxingia marina gen. nov. sp. nov., a new facultative anaerobic member of the class Deltaproteobacteria, and proposal of Lujinxingaceae fam. nov.</title>
        <authorList>
            <person name="Li C.-M."/>
        </authorList>
    </citation>
    <scope>NUCLEOTIDE SEQUENCE [LARGE SCALE GENOMIC DNA]</scope>
    <source>
        <strain evidence="2 3">B210</strain>
    </source>
</reference>
<evidence type="ECO:0000313" key="2">
    <source>
        <dbReference type="EMBL" id="RAL23782.1"/>
    </source>
</evidence>
<comment type="caution">
    <text evidence="2">The sequence shown here is derived from an EMBL/GenBank/DDBJ whole genome shotgun (WGS) entry which is preliminary data.</text>
</comment>
<feature type="coiled-coil region" evidence="1">
    <location>
        <begin position="60"/>
        <end position="94"/>
    </location>
</feature>
<dbReference type="AlphaFoldDB" id="A0A328C9F7"/>
<evidence type="ECO:0000256" key="1">
    <source>
        <dbReference type="SAM" id="Coils"/>
    </source>
</evidence>
<sequence length="193" mass="22256">MSERTPADRRSSVRVRSLLPCQIDPVEQDRIEALEARILDLAVLESDSVMNDALDWRDHAEDLSREMIFVLNELRAMRQQITEMQRLIETHNQAGLASRWVELNDQGLWLAGDEDQPRWEVGDLAEIRVQIPSLHSPEILALGEVVRVDEAPERAGAAFAFRAISQPHQQAIARYALRRERQLARSKRQRFMI</sequence>
<evidence type="ECO:0008006" key="4">
    <source>
        <dbReference type="Google" id="ProtNLM"/>
    </source>
</evidence>
<dbReference type="OrthoDB" id="5505866at2"/>
<gene>
    <name evidence="2" type="ORF">DL240_06410</name>
</gene>
<name>A0A328C9F7_9DELT</name>
<dbReference type="EMBL" id="QHKO01000002">
    <property type="protein sequence ID" value="RAL23782.1"/>
    <property type="molecule type" value="Genomic_DNA"/>
</dbReference>
<proteinExistence type="predicted"/>
<organism evidence="2 3">
    <name type="scientific">Lujinxingia litoralis</name>
    <dbReference type="NCBI Taxonomy" id="2211119"/>
    <lineage>
        <taxon>Bacteria</taxon>
        <taxon>Deltaproteobacteria</taxon>
        <taxon>Bradymonadales</taxon>
        <taxon>Lujinxingiaceae</taxon>
        <taxon>Lujinxingia</taxon>
    </lineage>
</organism>
<accession>A0A328C9F7</accession>
<evidence type="ECO:0000313" key="3">
    <source>
        <dbReference type="Proteomes" id="UP000249169"/>
    </source>
</evidence>
<keyword evidence="3" id="KW-1185">Reference proteome</keyword>